<gene>
    <name evidence="2" type="ORF">K7432_015530</name>
</gene>
<evidence type="ECO:0000313" key="3">
    <source>
        <dbReference type="Proteomes" id="UP001479436"/>
    </source>
</evidence>
<dbReference type="Gene3D" id="1.20.58.1980">
    <property type="match status" value="1"/>
</dbReference>
<dbReference type="SUPFAM" id="SSF52540">
    <property type="entry name" value="P-loop containing nucleoside triphosphate hydrolases"/>
    <property type="match status" value="1"/>
</dbReference>
<organism evidence="2 3">
    <name type="scientific">Basidiobolus ranarum</name>
    <dbReference type="NCBI Taxonomy" id="34480"/>
    <lineage>
        <taxon>Eukaryota</taxon>
        <taxon>Fungi</taxon>
        <taxon>Fungi incertae sedis</taxon>
        <taxon>Zoopagomycota</taxon>
        <taxon>Entomophthoromycotina</taxon>
        <taxon>Basidiobolomycetes</taxon>
        <taxon>Basidiobolales</taxon>
        <taxon>Basidiobolaceae</taxon>
        <taxon>Basidiobolus</taxon>
    </lineage>
</organism>
<proteinExistence type="predicted"/>
<evidence type="ECO:0000256" key="1">
    <source>
        <dbReference type="SAM" id="Coils"/>
    </source>
</evidence>
<dbReference type="Proteomes" id="UP001479436">
    <property type="component" value="Unassembled WGS sequence"/>
</dbReference>
<name>A0ABR2WFZ7_9FUNG</name>
<keyword evidence="3" id="KW-1185">Reference proteome</keyword>
<sequence length="391" mass="44875">MACIIGNVNVLVQLHHTSTTNEPAKVGEVLTCSENNKYLVLTLEKEGAYGPPETRRLYFDRCYNSQKVDVFNDSRLEENIQFSISGGNSVVFNLGVGMGKHTTYDRMKVLAPFMETLKRQDLMDQKNMTISYAYLGVTDSKCVDLQTERSVTADLLNHGVDPFLSKIQSFDEIQERLDQGCTLPFVLAIRFETSGAEPTSGTFYLVDMGVPRYIPLDSIMTKETPINSAISGVSKSFYLMRKITTQLTTGSFVGPLPYDDTYFTLLTSDFFSGNCKSLFVFNVETNEKHLHRETLELLEFAEILRKMKLREKINKIDRRVIQHERRSKQYKVELKKIQVEYEAQFGILRQQETLLQESQDRNDALEMQIQKLTQDCVNMEEEYEEVNDLVD</sequence>
<reference evidence="2 3" key="1">
    <citation type="submission" date="2023-04" db="EMBL/GenBank/DDBJ databases">
        <title>Genome of Basidiobolus ranarum AG-B5.</title>
        <authorList>
            <person name="Stajich J.E."/>
            <person name="Carter-House D."/>
            <person name="Gryganskyi A."/>
        </authorList>
    </citation>
    <scope>NUCLEOTIDE SEQUENCE [LARGE SCALE GENOMIC DNA]</scope>
    <source>
        <strain evidence="2 3">AG-B5</strain>
    </source>
</reference>
<protein>
    <submittedName>
        <fullName evidence="2">Uncharacterized protein</fullName>
    </submittedName>
</protein>
<evidence type="ECO:0000313" key="2">
    <source>
        <dbReference type="EMBL" id="KAK9760433.1"/>
    </source>
</evidence>
<feature type="coiled-coil region" evidence="1">
    <location>
        <begin position="306"/>
        <end position="389"/>
    </location>
</feature>
<keyword evidence="1" id="KW-0175">Coiled coil</keyword>
<comment type="caution">
    <text evidence="2">The sequence shown here is derived from an EMBL/GenBank/DDBJ whole genome shotgun (WGS) entry which is preliminary data.</text>
</comment>
<accession>A0ABR2WFZ7</accession>
<dbReference type="InterPro" id="IPR027417">
    <property type="entry name" value="P-loop_NTPase"/>
</dbReference>
<dbReference type="EMBL" id="JASJQH010002144">
    <property type="protein sequence ID" value="KAK9760433.1"/>
    <property type="molecule type" value="Genomic_DNA"/>
</dbReference>